<dbReference type="Pfam" id="PF02458">
    <property type="entry name" value="Transferase"/>
    <property type="match status" value="1"/>
</dbReference>
<dbReference type="GO" id="GO:0016747">
    <property type="term" value="F:acyltransferase activity, transferring groups other than amino-acyl groups"/>
    <property type="evidence" value="ECO:0000318"/>
    <property type="project" value="GO_Central"/>
</dbReference>
<sequence>MASEEEVRVVESCFVTPAADTPSRALRLSRLDLMLVHGGYTPVVHFYRPRTGDETTSGDFFDVTRLKTALSKALVPFYPLAGRFKEGVDGRMEIDCNGKGMLFLVAHSGHVQWCYLNFEPSPKQRRLFVPHIDGSAGLLCAIQVTFLKCGSVVLGMATHHGALDGTAMFHFLQTWTAFSRDGDRALVDLPCHDRSRLYARDPPVVHPDALFVFCPKMILSQTSIVNKLEVFTVRKDHLSTLKLTCGGVSTFSALTAHTWQCMCLARRLPPDSTTRLAFMANVRRRMTPPLPDGYFGNAIININVAEEAQSITCGDLAFVARRIKDTISRVDDELVHSAVDYVELALAERDNRHTPAMGNLPVTDIRVVNWLGLPFYDLDFSWGKPFAVMRAESSRGGLVHLMNSTQGDGSVQLLIYTEAAILMEFKRLFYAKFDDMLHSEF</sequence>
<protein>
    <submittedName>
        <fullName evidence="4">Uncharacterized protein</fullName>
    </submittedName>
</protein>
<evidence type="ECO:0000256" key="1">
    <source>
        <dbReference type="ARBA" id="ARBA00009861"/>
    </source>
</evidence>
<dbReference type="PANTHER" id="PTHR31642">
    <property type="entry name" value="TRICHOTHECENE 3-O-ACETYLTRANSFERASE"/>
    <property type="match status" value="1"/>
</dbReference>
<organism evidence="4">
    <name type="scientific">Triticum aestivum</name>
    <name type="common">Wheat</name>
    <dbReference type="NCBI Taxonomy" id="4565"/>
    <lineage>
        <taxon>Eukaryota</taxon>
        <taxon>Viridiplantae</taxon>
        <taxon>Streptophyta</taxon>
        <taxon>Embryophyta</taxon>
        <taxon>Tracheophyta</taxon>
        <taxon>Spermatophyta</taxon>
        <taxon>Magnoliopsida</taxon>
        <taxon>Liliopsida</taxon>
        <taxon>Poales</taxon>
        <taxon>Poaceae</taxon>
        <taxon>BOP clade</taxon>
        <taxon>Pooideae</taxon>
        <taxon>Triticodae</taxon>
        <taxon>Triticeae</taxon>
        <taxon>Triticinae</taxon>
        <taxon>Triticum</taxon>
    </lineage>
</organism>
<reference evidence="4" key="2">
    <citation type="submission" date="2018-10" db="UniProtKB">
        <authorList>
            <consortium name="EnsemblPlants"/>
        </authorList>
    </citation>
    <scope>IDENTIFICATION</scope>
</reference>
<comment type="similarity">
    <text evidence="1">Belongs to the plant acyltransferase family.</text>
</comment>
<keyword evidence="2" id="KW-0808">Transferase</keyword>
<dbReference type="InterPro" id="IPR023213">
    <property type="entry name" value="CAT-like_dom_sf"/>
</dbReference>
<dbReference type="STRING" id="4565.A0A3B6UCR7"/>
<gene>
    <name evidence="4" type="primary">LOC123177311</name>
</gene>
<accession>A0A3B6UCR7</accession>
<proteinExistence type="inferred from homology"/>
<keyword evidence="5" id="KW-1185">Reference proteome</keyword>
<dbReference type="Gramene" id="TraesCSU02G235600.1">
    <property type="protein sequence ID" value="TraesCSU02G235600.1"/>
    <property type="gene ID" value="TraesCSU02G235600"/>
</dbReference>
<dbReference type="AlphaFoldDB" id="A0A3B6UCR7"/>
<dbReference type="SMR" id="A0A3B6UCR7"/>
<evidence type="ECO:0000313" key="5">
    <source>
        <dbReference type="Proteomes" id="UP000019116"/>
    </source>
</evidence>
<evidence type="ECO:0000256" key="2">
    <source>
        <dbReference type="ARBA" id="ARBA00022679"/>
    </source>
</evidence>
<dbReference type="InterPro" id="IPR050317">
    <property type="entry name" value="Plant_Fungal_Acyltransferase"/>
</dbReference>
<dbReference type="Proteomes" id="UP000019116">
    <property type="component" value="Chromosome Un"/>
</dbReference>
<dbReference type="Gene3D" id="3.30.559.10">
    <property type="entry name" value="Chloramphenicol acetyltransferase-like domain"/>
    <property type="match status" value="2"/>
</dbReference>
<dbReference type="OMA" id="LGMATHH"/>
<name>A0A3B6UCR7_WHEAT</name>
<dbReference type="EnsemblPlants" id="TraesCSU02G235600.1">
    <property type="protein sequence ID" value="TraesCSU02G235600.1"/>
    <property type="gene ID" value="TraesCSU02G235600"/>
</dbReference>
<reference evidence="4" key="1">
    <citation type="submission" date="2018-08" db="EMBL/GenBank/DDBJ databases">
        <authorList>
            <person name="Rossello M."/>
        </authorList>
    </citation>
    <scope>NUCLEOTIDE SEQUENCE [LARGE SCALE GENOMIC DNA]</scope>
    <source>
        <strain evidence="4">cv. Chinese Spring</strain>
    </source>
</reference>
<dbReference type="Gramene" id="TraesCSU03G0410900.1">
    <property type="protein sequence ID" value="TraesCSU03G0410900.1.CDS"/>
    <property type="gene ID" value="TraesCSU03G0410900"/>
</dbReference>
<keyword evidence="3" id="KW-0012">Acyltransferase</keyword>
<dbReference type="PANTHER" id="PTHR31642:SF239">
    <property type="entry name" value="NPH3 DOMAIN-CONTAINING PROTEIN"/>
    <property type="match status" value="1"/>
</dbReference>
<evidence type="ECO:0000313" key="4">
    <source>
        <dbReference type="EnsemblPlants" id="TraesCSU02G235600.1"/>
    </source>
</evidence>
<evidence type="ECO:0000256" key="3">
    <source>
        <dbReference type="ARBA" id="ARBA00023315"/>
    </source>
</evidence>
<dbReference type="OrthoDB" id="671439at2759"/>